<accession>A0A1F5JUY6</accession>
<proteinExistence type="predicted"/>
<dbReference type="PROSITE" id="PS51257">
    <property type="entry name" value="PROKAR_LIPOPROTEIN"/>
    <property type="match status" value="1"/>
</dbReference>
<dbReference type="EMBL" id="MFCV01000027">
    <property type="protein sequence ID" value="OGE32360.1"/>
    <property type="molecule type" value="Genomic_DNA"/>
</dbReference>
<name>A0A1F5JUY6_9BACT</name>
<dbReference type="AlphaFoldDB" id="A0A1F5JUY6"/>
<evidence type="ECO:0000313" key="2">
    <source>
        <dbReference type="EMBL" id="OGE32360.1"/>
    </source>
</evidence>
<organism evidence="2 3">
    <name type="scientific">Candidatus Daviesbacteria bacterium RIFCSPHIGHO2_02_FULL_36_13</name>
    <dbReference type="NCBI Taxonomy" id="1797768"/>
    <lineage>
        <taxon>Bacteria</taxon>
        <taxon>Candidatus Daviesiibacteriota</taxon>
    </lineage>
</organism>
<dbReference type="Proteomes" id="UP000176902">
    <property type="component" value="Unassembled WGS sequence"/>
</dbReference>
<gene>
    <name evidence="2" type="ORF">A3C59_05190</name>
</gene>
<protein>
    <submittedName>
        <fullName evidence="2">Uncharacterized protein</fullName>
    </submittedName>
</protein>
<reference evidence="2 3" key="1">
    <citation type="journal article" date="2016" name="Nat. Commun.">
        <title>Thousands of microbial genomes shed light on interconnected biogeochemical processes in an aquifer system.</title>
        <authorList>
            <person name="Anantharaman K."/>
            <person name="Brown C.T."/>
            <person name="Hug L.A."/>
            <person name="Sharon I."/>
            <person name="Castelle C.J."/>
            <person name="Probst A.J."/>
            <person name="Thomas B.C."/>
            <person name="Singh A."/>
            <person name="Wilkins M.J."/>
            <person name="Karaoz U."/>
            <person name="Brodie E.L."/>
            <person name="Williams K.H."/>
            <person name="Hubbard S.S."/>
            <person name="Banfield J.F."/>
        </authorList>
    </citation>
    <scope>NUCLEOTIDE SEQUENCE [LARGE SCALE GENOMIC DNA]</scope>
</reference>
<comment type="caution">
    <text evidence="2">The sequence shown here is derived from an EMBL/GenBank/DDBJ whole genome shotgun (WGS) entry which is preliminary data.</text>
</comment>
<evidence type="ECO:0000256" key="1">
    <source>
        <dbReference type="SAM" id="MobiDB-lite"/>
    </source>
</evidence>
<evidence type="ECO:0000313" key="3">
    <source>
        <dbReference type="Proteomes" id="UP000176902"/>
    </source>
</evidence>
<feature type="region of interest" description="Disordered" evidence="1">
    <location>
        <begin position="65"/>
        <end position="94"/>
    </location>
</feature>
<sequence>MIERGRQVVQHNRIVRGAAILIGSTGAAIVTACAPDYSKEFRAIADAQNRNSEAIGALATKIAEPTAEPTAASRATATATGTRTPDATARATATGTRTATLTMTPTPERATATIGASDIDARILRAVDEAIKKMEASKAKVLGPEGPFADLADGVQGMNVPDKVDSNVVDTAKGIFKNTTGVGKHVFADPGGLLVGPDFGSTSAQNPFGRNPEGWDAMYGSGGSIRPFSPVSQEVIRWAGEAHQNLPEGGFVFFSAGEMTVSIPKDKDSAVAFKMPYQEGHNYFFVARGLYPDGKQNTDRNRTVSITDYKPGHVELSMYESRLETNLGFISEGQFLQKVATSHVTDTNCGAEGCSDLTAILYDANTDALEIWKHSQDRPSANLDDAIKRAKSGWTLSYSNWQTR</sequence>
<dbReference type="STRING" id="1797768.A3C59_05190"/>